<dbReference type="EMBL" id="KQ980989">
    <property type="protein sequence ID" value="KYN10537.1"/>
    <property type="molecule type" value="Genomic_DNA"/>
</dbReference>
<dbReference type="Proteomes" id="UP000078492">
    <property type="component" value="Unassembled WGS sequence"/>
</dbReference>
<dbReference type="AlphaFoldDB" id="A0A195DCH5"/>
<evidence type="ECO:0000313" key="3">
    <source>
        <dbReference type="Proteomes" id="UP000078492"/>
    </source>
</evidence>
<reference evidence="2 3" key="1">
    <citation type="submission" date="2015-09" db="EMBL/GenBank/DDBJ databases">
        <title>Trachymyrmex cornetzi WGS genome.</title>
        <authorList>
            <person name="Nygaard S."/>
            <person name="Hu H."/>
            <person name="Boomsma J."/>
            <person name="Zhang G."/>
        </authorList>
    </citation>
    <scope>NUCLEOTIDE SEQUENCE [LARGE SCALE GENOMIC DNA]</scope>
    <source>
        <strain evidence="2">Tcor2-1</strain>
        <tissue evidence="2">Whole body</tissue>
    </source>
</reference>
<evidence type="ECO:0000313" key="2">
    <source>
        <dbReference type="EMBL" id="KYN10537.1"/>
    </source>
</evidence>
<sequence length="146" mass="15400">MRRCIILAMLRAPVGGNSRHKCYRRAVNLGLIPDLRQRQPPLPPFSYRPSLSLSFSNPSGLFPLNNTGWDDRTDWPCLGGKGHATRKKTSESGLGPDLGLKCIPNECPPTSPAGAGAGASMLGGGRPGKILKTPNVQLEASGVGNG</sequence>
<feature type="compositionally biased region" description="Gly residues" evidence="1">
    <location>
        <begin position="115"/>
        <end position="127"/>
    </location>
</feature>
<feature type="region of interest" description="Disordered" evidence="1">
    <location>
        <begin position="113"/>
        <end position="146"/>
    </location>
</feature>
<name>A0A195DCH5_9HYME</name>
<evidence type="ECO:0000256" key="1">
    <source>
        <dbReference type="SAM" id="MobiDB-lite"/>
    </source>
</evidence>
<organism evidence="2 3">
    <name type="scientific">Trachymyrmex cornetzi</name>
    <dbReference type="NCBI Taxonomy" id="471704"/>
    <lineage>
        <taxon>Eukaryota</taxon>
        <taxon>Metazoa</taxon>
        <taxon>Ecdysozoa</taxon>
        <taxon>Arthropoda</taxon>
        <taxon>Hexapoda</taxon>
        <taxon>Insecta</taxon>
        <taxon>Pterygota</taxon>
        <taxon>Neoptera</taxon>
        <taxon>Endopterygota</taxon>
        <taxon>Hymenoptera</taxon>
        <taxon>Apocrita</taxon>
        <taxon>Aculeata</taxon>
        <taxon>Formicoidea</taxon>
        <taxon>Formicidae</taxon>
        <taxon>Myrmicinae</taxon>
        <taxon>Trachymyrmex</taxon>
    </lineage>
</organism>
<gene>
    <name evidence="2" type="ORF">ALC57_17142</name>
</gene>
<protein>
    <submittedName>
        <fullName evidence="2">Uncharacterized protein</fullName>
    </submittedName>
</protein>
<proteinExistence type="predicted"/>
<keyword evidence="3" id="KW-1185">Reference proteome</keyword>
<accession>A0A195DCH5</accession>